<evidence type="ECO:0000313" key="1">
    <source>
        <dbReference type="EMBL" id="CAK5263870.1"/>
    </source>
</evidence>
<gene>
    <name evidence="1" type="ORF">MYCIT1_LOCUS3584</name>
</gene>
<organism evidence="1 2">
    <name type="scientific">Mycena citricolor</name>
    <dbReference type="NCBI Taxonomy" id="2018698"/>
    <lineage>
        <taxon>Eukaryota</taxon>
        <taxon>Fungi</taxon>
        <taxon>Dikarya</taxon>
        <taxon>Basidiomycota</taxon>
        <taxon>Agaricomycotina</taxon>
        <taxon>Agaricomycetes</taxon>
        <taxon>Agaricomycetidae</taxon>
        <taxon>Agaricales</taxon>
        <taxon>Marasmiineae</taxon>
        <taxon>Mycenaceae</taxon>
        <taxon>Mycena</taxon>
    </lineage>
</organism>
<proteinExistence type="predicted"/>
<reference evidence="1" key="1">
    <citation type="submission" date="2023-11" db="EMBL/GenBank/DDBJ databases">
        <authorList>
            <person name="De Vega J J."/>
            <person name="De Vega J J."/>
        </authorList>
    </citation>
    <scope>NUCLEOTIDE SEQUENCE</scope>
</reference>
<sequence>MTRLWQKLEAQDPSDELVKWPIFVTVVNPDPKVINRLFLSMQSFFESEHLEDSKWVIITSSRDIHDGPDGPPPATTEPWTAGQRNDFAGMSMEALNHWTWIHMDALDDRDLFFEDWAVIDQTAYDTGTVVIVKRWFGPSREIMESDPSVDFEMTDEELMELSAHTEEYVGLRMPPEQAYMAFGPESGRKSSDYWCGLRDTLEPDGTTEILDGAYRLDGNPKRPERRSIAFEAWRSQGYID</sequence>
<evidence type="ECO:0000313" key="2">
    <source>
        <dbReference type="Proteomes" id="UP001295794"/>
    </source>
</evidence>
<comment type="caution">
    <text evidence="1">The sequence shown here is derived from an EMBL/GenBank/DDBJ whole genome shotgun (WGS) entry which is preliminary data.</text>
</comment>
<dbReference type="Proteomes" id="UP001295794">
    <property type="component" value="Unassembled WGS sequence"/>
</dbReference>
<dbReference type="EMBL" id="CAVNYO010000045">
    <property type="protein sequence ID" value="CAK5263870.1"/>
    <property type="molecule type" value="Genomic_DNA"/>
</dbReference>
<protein>
    <submittedName>
        <fullName evidence="1">Uncharacterized protein</fullName>
    </submittedName>
</protein>
<name>A0AAD2GWI4_9AGAR</name>
<keyword evidence="2" id="KW-1185">Reference proteome</keyword>
<dbReference type="AlphaFoldDB" id="A0AAD2GWI4"/>
<accession>A0AAD2GWI4</accession>